<evidence type="ECO:0000256" key="10">
    <source>
        <dbReference type="ARBA" id="ARBA00022692"/>
    </source>
</evidence>
<name>A0A6J5JY12_9GAMM</name>
<sequence length="116" mass="13647">MIILSNSGMKSGLREWILQRFTAIYIGFYFLFLFFSLKLNGEVNYLVFSNLFSCFYFKVFSILFVFSLVLHSSIGIGIIVTDYIKGTFSRVFLDFLINFVLLSYVFFIMQILWGFK</sequence>
<evidence type="ECO:0000256" key="5">
    <source>
        <dbReference type="ARBA" id="ARBA00022448"/>
    </source>
</evidence>
<evidence type="ECO:0000256" key="19">
    <source>
        <dbReference type="SAM" id="Phobius"/>
    </source>
</evidence>
<dbReference type="PIRSF" id="PIRSF000169">
    <property type="entry name" value="SDH_D"/>
    <property type="match status" value="1"/>
</dbReference>
<dbReference type="GO" id="GO:0006099">
    <property type="term" value="P:tricarboxylic acid cycle"/>
    <property type="evidence" value="ECO:0007669"/>
    <property type="project" value="UniProtKB-UniRule"/>
</dbReference>
<evidence type="ECO:0000256" key="9">
    <source>
        <dbReference type="ARBA" id="ARBA00022617"/>
    </source>
</evidence>
<protein>
    <recommendedName>
        <fullName evidence="4 16">Succinate dehydrogenase hydrophobic membrane anchor subunit</fullName>
    </recommendedName>
</protein>
<dbReference type="InterPro" id="IPR000701">
    <property type="entry name" value="SuccDH_FuR_B_TM-su"/>
</dbReference>
<evidence type="ECO:0000256" key="16">
    <source>
        <dbReference type="PIRNR" id="PIRNR000169"/>
    </source>
</evidence>
<feature type="transmembrane region" description="Helical" evidence="19">
    <location>
        <begin position="92"/>
        <end position="113"/>
    </location>
</feature>
<dbReference type="UniPathway" id="UPA00223"/>
<feature type="binding site" evidence="17">
    <location>
        <position position="83"/>
    </location>
    <ligand>
        <name>a ubiquinone</name>
        <dbReference type="ChEBI" id="CHEBI:16389"/>
    </ligand>
</feature>
<feature type="transmembrane region" description="Helical" evidence="19">
    <location>
        <begin position="21"/>
        <end position="39"/>
    </location>
</feature>
<dbReference type="GO" id="GO:0017004">
    <property type="term" value="P:cytochrome complex assembly"/>
    <property type="evidence" value="ECO:0007669"/>
    <property type="project" value="TreeGrafter"/>
</dbReference>
<dbReference type="GO" id="GO:0005886">
    <property type="term" value="C:plasma membrane"/>
    <property type="evidence" value="ECO:0007669"/>
    <property type="project" value="UniProtKB-SubCell"/>
</dbReference>
<keyword evidence="21" id="KW-1185">Reference proteome</keyword>
<evidence type="ECO:0000256" key="14">
    <source>
        <dbReference type="ARBA" id="ARBA00023004"/>
    </source>
</evidence>
<reference evidence="20 21" key="1">
    <citation type="submission" date="2020-04" db="EMBL/GenBank/DDBJ databases">
        <authorList>
            <person name="Graf S J."/>
        </authorList>
    </citation>
    <scope>NUCLEOTIDE SEQUENCE [LARGE SCALE GENOMIC DNA]</scope>
    <source>
        <strain evidence="20">1</strain>
    </source>
</reference>
<dbReference type="EMBL" id="LR794158">
    <property type="protein sequence ID" value="CAB3976412.1"/>
    <property type="molecule type" value="Genomic_DNA"/>
</dbReference>
<evidence type="ECO:0000256" key="12">
    <source>
        <dbReference type="ARBA" id="ARBA00022982"/>
    </source>
</evidence>
<evidence type="ECO:0000256" key="18">
    <source>
        <dbReference type="PIRSR" id="PIRSR000169-2"/>
    </source>
</evidence>
<keyword evidence="15 16" id="KW-0472">Membrane</keyword>
<evidence type="ECO:0000256" key="1">
    <source>
        <dbReference type="ARBA" id="ARBA00004050"/>
    </source>
</evidence>
<proteinExistence type="predicted"/>
<evidence type="ECO:0000256" key="3">
    <source>
        <dbReference type="ARBA" id="ARBA00005163"/>
    </source>
</evidence>
<evidence type="ECO:0000256" key="6">
    <source>
        <dbReference type="ARBA" id="ARBA00022475"/>
    </source>
</evidence>
<keyword evidence="9 18" id="KW-0349">Heme</keyword>
<keyword evidence="5 16" id="KW-0813">Transport</keyword>
<feature type="transmembrane region" description="Helical" evidence="19">
    <location>
        <begin position="59"/>
        <end position="80"/>
    </location>
</feature>
<accession>A0A6J5JY12</accession>
<dbReference type="PANTHER" id="PTHR38689">
    <property type="entry name" value="SUCCINATE DEHYDROGENASE HYDROPHOBIC MEMBRANE ANCHOR SUBUNIT"/>
    <property type="match status" value="1"/>
</dbReference>
<comment type="subcellular location">
    <subcellularLocation>
        <location evidence="2 16">Cell inner membrane</location>
        <topology evidence="2 16">Multi-pass membrane protein</topology>
    </subcellularLocation>
</comment>
<dbReference type="InterPro" id="IPR014312">
    <property type="entry name" value="Succ_DH_anchor"/>
</dbReference>
<keyword evidence="8 16" id="KW-0816">Tricarboxylic acid cycle</keyword>
<keyword evidence="11 18" id="KW-0479">Metal-binding</keyword>
<comment type="pathway">
    <text evidence="3 16">Carbohydrate metabolism; tricarboxylic acid cycle.</text>
</comment>
<evidence type="ECO:0000256" key="2">
    <source>
        <dbReference type="ARBA" id="ARBA00004429"/>
    </source>
</evidence>
<dbReference type="RefSeq" id="WP_176604940.1">
    <property type="nucleotide sequence ID" value="NZ_LR794158.1"/>
</dbReference>
<dbReference type="SUPFAM" id="SSF81343">
    <property type="entry name" value="Fumarate reductase respiratory complex transmembrane subunits"/>
    <property type="match status" value="1"/>
</dbReference>
<keyword evidence="12 16" id="KW-0249">Electron transport</keyword>
<evidence type="ECO:0000256" key="17">
    <source>
        <dbReference type="PIRSR" id="PIRSR000169-1"/>
    </source>
</evidence>
<dbReference type="Pfam" id="PF01127">
    <property type="entry name" value="Sdh_cyt"/>
    <property type="match status" value="1"/>
</dbReference>
<dbReference type="NCBIfam" id="TIGR02968">
    <property type="entry name" value="succ_dehyd_anc"/>
    <property type="match status" value="1"/>
</dbReference>
<keyword evidence="13 19" id="KW-1133">Transmembrane helix</keyword>
<organism evidence="20 21">
    <name type="scientific">Candidatus Azoamicus ciliaticola</name>
    <dbReference type="NCBI Taxonomy" id="2652803"/>
    <lineage>
        <taxon>Bacteria</taxon>
        <taxon>Pseudomonadati</taxon>
        <taxon>Pseudomonadota</taxon>
        <taxon>Gammaproteobacteria</taxon>
        <taxon>Candidatus Azoamicaceae</taxon>
        <taxon>Candidatus Azoamicus</taxon>
    </lineage>
</organism>
<dbReference type="Gene3D" id="1.20.1300.10">
    <property type="entry name" value="Fumarate reductase/succinate dehydrogenase, transmembrane subunit"/>
    <property type="match status" value="1"/>
</dbReference>
<comment type="function">
    <text evidence="1 16">Membrane-anchoring subunit of succinate dehydrogenase (SDH).</text>
</comment>
<dbReference type="GO" id="GO:0009055">
    <property type="term" value="F:electron transfer activity"/>
    <property type="evidence" value="ECO:0007669"/>
    <property type="project" value="TreeGrafter"/>
</dbReference>
<dbReference type="GO" id="GO:0020037">
    <property type="term" value="F:heme binding"/>
    <property type="evidence" value="ECO:0007669"/>
    <property type="project" value="InterPro"/>
</dbReference>
<evidence type="ECO:0000256" key="7">
    <source>
        <dbReference type="ARBA" id="ARBA00022519"/>
    </source>
</evidence>
<dbReference type="PANTHER" id="PTHR38689:SF1">
    <property type="entry name" value="SUCCINATE DEHYDROGENASE HYDROPHOBIC MEMBRANE ANCHOR SUBUNIT"/>
    <property type="match status" value="1"/>
</dbReference>
<gene>
    <name evidence="20" type="primary">sdhD</name>
    <name evidence="20" type="ORF">ESZ_00218</name>
</gene>
<keyword evidence="7 16" id="KW-0997">Cell inner membrane</keyword>
<evidence type="ECO:0000256" key="8">
    <source>
        <dbReference type="ARBA" id="ARBA00022532"/>
    </source>
</evidence>
<dbReference type="AlphaFoldDB" id="A0A6J5JY12"/>
<keyword evidence="6 16" id="KW-1003">Cell membrane</keyword>
<keyword evidence="14 18" id="KW-0408">Iron</keyword>
<feature type="binding site" description="axial binding residue" evidence="18">
    <location>
        <position position="71"/>
    </location>
    <ligand>
        <name>heme</name>
        <dbReference type="ChEBI" id="CHEBI:30413"/>
        <note>ligand shared with second transmembrane subunit</note>
    </ligand>
    <ligandPart>
        <name>Fe</name>
        <dbReference type="ChEBI" id="CHEBI:18248"/>
    </ligandPart>
</feature>
<evidence type="ECO:0000313" key="21">
    <source>
        <dbReference type="Proteomes" id="UP000509549"/>
    </source>
</evidence>
<dbReference type="InterPro" id="IPR034804">
    <property type="entry name" value="SQR/QFR_C/D"/>
</dbReference>
<dbReference type="Proteomes" id="UP000509549">
    <property type="component" value="Chromosome"/>
</dbReference>
<evidence type="ECO:0000313" key="20">
    <source>
        <dbReference type="EMBL" id="CAB3976412.1"/>
    </source>
</evidence>
<dbReference type="KEGG" id="acil:ESZ_00218"/>
<evidence type="ECO:0000256" key="4">
    <source>
        <dbReference type="ARBA" id="ARBA00019425"/>
    </source>
</evidence>
<evidence type="ECO:0000256" key="13">
    <source>
        <dbReference type="ARBA" id="ARBA00022989"/>
    </source>
</evidence>
<dbReference type="GO" id="GO:0046872">
    <property type="term" value="F:metal ion binding"/>
    <property type="evidence" value="ECO:0007669"/>
    <property type="project" value="UniProtKB-KW"/>
</dbReference>
<comment type="cofactor">
    <cofactor evidence="18">
        <name>heme</name>
        <dbReference type="ChEBI" id="CHEBI:30413"/>
    </cofactor>
    <text evidence="18">The heme is bound between the two transmembrane subunits.</text>
</comment>
<evidence type="ECO:0000256" key="15">
    <source>
        <dbReference type="ARBA" id="ARBA00023136"/>
    </source>
</evidence>
<keyword evidence="10 19" id="KW-0812">Transmembrane</keyword>
<evidence type="ECO:0000256" key="11">
    <source>
        <dbReference type="ARBA" id="ARBA00022723"/>
    </source>
</evidence>